<dbReference type="InterPro" id="IPR001623">
    <property type="entry name" value="DnaJ_domain"/>
</dbReference>
<dbReference type="InterPro" id="IPR018253">
    <property type="entry name" value="DnaJ_domain_CS"/>
</dbReference>
<dbReference type="Pfam" id="PF00226">
    <property type="entry name" value="DnaJ"/>
    <property type="match status" value="1"/>
</dbReference>
<dbReference type="InterPro" id="IPR036236">
    <property type="entry name" value="Znf_C2H2_sf"/>
</dbReference>
<feature type="compositionally biased region" description="Acidic residues" evidence="2">
    <location>
        <begin position="356"/>
        <end position="370"/>
    </location>
</feature>
<evidence type="ECO:0000313" key="5">
    <source>
        <dbReference type="EMBL" id="CAB9517388.1"/>
    </source>
</evidence>
<dbReference type="CDD" id="cd06257">
    <property type="entry name" value="DnaJ"/>
    <property type="match status" value="1"/>
</dbReference>
<dbReference type="Pfam" id="PF12874">
    <property type="entry name" value="zf-met"/>
    <property type="match status" value="1"/>
</dbReference>
<comment type="caution">
    <text evidence="5">The sequence shown here is derived from an EMBL/GenBank/DDBJ whole genome shotgun (WGS) entry which is preliminary data.</text>
</comment>
<dbReference type="PROSITE" id="PS50157">
    <property type="entry name" value="ZINC_FINGER_C2H2_2"/>
    <property type="match status" value="1"/>
</dbReference>
<dbReference type="Proteomes" id="UP001153069">
    <property type="component" value="Unassembled WGS sequence"/>
</dbReference>
<proteinExistence type="predicted"/>
<feature type="region of interest" description="Disordered" evidence="2">
    <location>
        <begin position="1"/>
        <end position="30"/>
    </location>
</feature>
<keyword evidence="1" id="KW-0863">Zinc-finger</keyword>
<feature type="compositionally biased region" description="Acidic residues" evidence="2">
    <location>
        <begin position="417"/>
        <end position="440"/>
    </location>
</feature>
<sequence>MTTTTTTQKDNHNKSNQHHKTEINTKFVAGQTDKKTTPSIIMQCHYEVLGVDQDADSSTIKKAHRKLAIKLHPDKNLNNPDAVEQFRLVQEAYECLSDPSERKWYDEHRDALLKGWSPSGGDNGDHSEMLFDVIPFMHAHCYTGYAEDDQSFYTIYGHVFASISKEEADAVESNTSNNNTHQLPHEFGNSKTDLSSVASFYQLWEGFVSQQTFAWADQYDVNEAENRRIRRAMEDENKKARKTARKARNDDILALVKFVKRRDPRMKQLKQQQEEKKALQLAEKKLVDQQKKQDQQVARDKWRQQADQDMAHTEEMDRLAGRVRLADLEDDYDYGGGKKKKKGKKKKGRNQQQQQQEEEEEFNDDGETGENAETAAAQIVLDDTTNDTQNNEDDKPALVDQGEGDPDETLSKPISTELDETEPEEQFDSSSEEEEEEEEPDFWRCDCCKKDFKSQGQMDNHMKSKKHKEAYKKYLKKMGQN</sequence>
<dbReference type="GO" id="GO:0008270">
    <property type="term" value="F:zinc ion binding"/>
    <property type="evidence" value="ECO:0007669"/>
    <property type="project" value="UniProtKB-KW"/>
</dbReference>
<evidence type="ECO:0000259" key="3">
    <source>
        <dbReference type="PROSITE" id="PS50076"/>
    </source>
</evidence>
<evidence type="ECO:0000313" key="6">
    <source>
        <dbReference type="Proteomes" id="UP001153069"/>
    </source>
</evidence>
<dbReference type="InterPro" id="IPR036869">
    <property type="entry name" value="J_dom_sf"/>
</dbReference>
<keyword evidence="1" id="KW-0479">Metal-binding</keyword>
<gene>
    <name evidence="5" type="ORF">SEMRO_853_G211120.1</name>
</gene>
<feature type="domain" description="J" evidence="3">
    <location>
        <begin position="44"/>
        <end position="109"/>
    </location>
</feature>
<dbReference type="PRINTS" id="PR00625">
    <property type="entry name" value="JDOMAIN"/>
</dbReference>
<dbReference type="InterPro" id="IPR013087">
    <property type="entry name" value="Znf_C2H2_type"/>
</dbReference>
<dbReference type="Gene3D" id="3.30.160.60">
    <property type="entry name" value="Classic Zinc Finger"/>
    <property type="match status" value="1"/>
</dbReference>
<feature type="region of interest" description="Disordered" evidence="2">
    <location>
        <begin position="287"/>
        <end position="318"/>
    </location>
</feature>
<keyword evidence="6" id="KW-1185">Reference proteome</keyword>
<dbReference type="SMART" id="SM00271">
    <property type="entry name" value="DnaJ"/>
    <property type="match status" value="1"/>
</dbReference>
<dbReference type="AlphaFoldDB" id="A0A9N8HJD8"/>
<dbReference type="PANTHER" id="PTHR44029:SF1">
    <property type="entry name" value="DNAJ HOMOLOG SUBFAMILY C MEMBER 21"/>
    <property type="match status" value="1"/>
</dbReference>
<reference evidence="5" key="1">
    <citation type="submission" date="2020-06" db="EMBL/GenBank/DDBJ databases">
        <authorList>
            <consortium name="Plant Systems Biology data submission"/>
        </authorList>
    </citation>
    <scope>NUCLEOTIDE SEQUENCE</scope>
    <source>
        <strain evidence="5">D6</strain>
    </source>
</reference>
<evidence type="ECO:0000256" key="2">
    <source>
        <dbReference type="SAM" id="MobiDB-lite"/>
    </source>
</evidence>
<feature type="compositionally biased region" description="Basic residues" evidence="2">
    <location>
        <begin position="337"/>
        <end position="349"/>
    </location>
</feature>
<accession>A0A9N8HJD8</accession>
<dbReference type="SUPFAM" id="SSF46565">
    <property type="entry name" value="Chaperone J-domain"/>
    <property type="match status" value="1"/>
</dbReference>
<feature type="region of interest" description="Disordered" evidence="2">
    <location>
        <begin position="330"/>
        <end position="442"/>
    </location>
</feature>
<dbReference type="Gene3D" id="1.10.287.110">
    <property type="entry name" value="DnaJ domain"/>
    <property type="match status" value="1"/>
</dbReference>
<dbReference type="PROSITE" id="PS00636">
    <property type="entry name" value="DNAJ_1"/>
    <property type="match status" value="1"/>
</dbReference>
<protein>
    <submittedName>
        <fullName evidence="5">Protein DnaJ</fullName>
    </submittedName>
</protein>
<evidence type="ECO:0000256" key="1">
    <source>
        <dbReference type="PROSITE-ProRule" id="PRU00042"/>
    </source>
</evidence>
<feature type="compositionally biased region" description="Low complexity" evidence="2">
    <location>
        <begin position="371"/>
        <end position="389"/>
    </location>
</feature>
<dbReference type="PROSITE" id="PS50076">
    <property type="entry name" value="DNAJ_2"/>
    <property type="match status" value="1"/>
</dbReference>
<dbReference type="SUPFAM" id="SSF57667">
    <property type="entry name" value="beta-beta-alpha zinc fingers"/>
    <property type="match status" value="1"/>
</dbReference>
<keyword evidence="1" id="KW-0862">Zinc</keyword>
<dbReference type="PANTHER" id="PTHR44029">
    <property type="entry name" value="DNAJ HOMOLOG SUBFAMILY C MEMBER 21"/>
    <property type="match status" value="1"/>
</dbReference>
<dbReference type="EMBL" id="CAICTM010000852">
    <property type="protein sequence ID" value="CAB9517388.1"/>
    <property type="molecule type" value="Genomic_DNA"/>
</dbReference>
<dbReference type="OrthoDB" id="10250354at2759"/>
<feature type="domain" description="C2H2-type" evidence="4">
    <location>
        <begin position="443"/>
        <end position="472"/>
    </location>
</feature>
<dbReference type="PROSITE" id="PS00028">
    <property type="entry name" value="ZINC_FINGER_C2H2_1"/>
    <property type="match status" value="1"/>
</dbReference>
<dbReference type="InterPro" id="IPR051964">
    <property type="entry name" value="Chaperone_stress_response"/>
</dbReference>
<dbReference type="GO" id="GO:0005737">
    <property type="term" value="C:cytoplasm"/>
    <property type="evidence" value="ECO:0007669"/>
    <property type="project" value="TreeGrafter"/>
</dbReference>
<evidence type="ECO:0000259" key="4">
    <source>
        <dbReference type="PROSITE" id="PS50157"/>
    </source>
</evidence>
<dbReference type="Pfam" id="PF21884">
    <property type="entry name" value="ZUO1-like_ZHD"/>
    <property type="match status" value="1"/>
</dbReference>
<dbReference type="InterPro" id="IPR054076">
    <property type="entry name" value="ZUO1-like_ZHD"/>
</dbReference>
<organism evidence="5 6">
    <name type="scientific">Seminavis robusta</name>
    <dbReference type="NCBI Taxonomy" id="568900"/>
    <lineage>
        <taxon>Eukaryota</taxon>
        <taxon>Sar</taxon>
        <taxon>Stramenopiles</taxon>
        <taxon>Ochrophyta</taxon>
        <taxon>Bacillariophyta</taxon>
        <taxon>Bacillariophyceae</taxon>
        <taxon>Bacillariophycidae</taxon>
        <taxon>Naviculales</taxon>
        <taxon>Naviculaceae</taxon>
        <taxon>Seminavis</taxon>
    </lineage>
</organism>
<feature type="compositionally biased region" description="Basic and acidic residues" evidence="2">
    <location>
        <begin position="9"/>
        <end position="23"/>
    </location>
</feature>
<name>A0A9N8HJD8_9STRA</name>